<dbReference type="EMBL" id="JARAKH010000023">
    <property type="protein sequence ID" value="KAK8392060.1"/>
    <property type="molecule type" value="Genomic_DNA"/>
</dbReference>
<protein>
    <submittedName>
        <fullName evidence="1">Uncharacterized protein</fullName>
    </submittedName>
</protein>
<name>A0AAW0TZF2_SCYPA</name>
<proteinExistence type="predicted"/>
<dbReference type="Gene3D" id="3.80.10.10">
    <property type="entry name" value="Ribonuclease Inhibitor"/>
    <property type="match status" value="1"/>
</dbReference>
<reference evidence="1 2" key="1">
    <citation type="submission" date="2023-03" db="EMBL/GenBank/DDBJ databases">
        <title>High-quality genome of Scylla paramamosain provides insights in environmental adaptation.</title>
        <authorList>
            <person name="Zhang L."/>
        </authorList>
    </citation>
    <scope>NUCLEOTIDE SEQUENCE [LARGE SCALE GENOMIC DNA]</scope>
    <source>
        <strain evidence="1">LZ_2023a</strain>
        <tissue evidence="1">Muscle</tissue>
    </source>
</reference>
<evidence type="ECO:0000313" key="2">
    <source>
        <dbReference type="Proteomes" id="UP001487740"/>
    </source>
</evidence>
<gene>
    <name evidence="1" type="ORF">O3P69_017586</name>
</gene>
<comment type="caution">
    <text evidence="1">The sequence shown here is derived from an EMBL/GenBank/DDBJ whole genome shotgun (WGS) entry which is preliminary data.</text>
</comment>
<keyword evidence="2" id="KW-1185">Reference proteome</keyword>
<sequence>MHPKTLESLCVDELVAATVRYQRSVKSAERIWAAVSQVWELLWPLGSGLAYRATSLLHSHLLCQSLLNHTSQRAGQFQVYDATSALVTLLATKTHTLSFVPTEPQLSALNPALAVLVCSEDLPLQELVLTGIDMGSEFDFLSSLLLCCKKLSVLKLGGNCSAGVLLAARDCPLTVLHLSERQAWQPRIQENSLAKMLIGCDGTLKQELEAICEGKQPSFKSFWPDLIDVCTGWCKVSFEFLLLVLVAFPRLQQLHSQLIDISVIVKRYADLAQQVPGLHNLCLKTNTVIYLYFSQMHRYFPNATTLRIFNITDVEKLLWELLEASKDLPHVHALTLVLAPGPIPQHSKFPLREQFIPFGRRITELHIEEHHGGGWILAMLSLFPSLQHLRLPGSALHFPEETRPVAVFPSVSKLECIYSYSSRLLPFLALIFPNLESLTLKSQSSHLTLALPWEQLCAMVRLRDVRLIGKLVDNISGLCCVPRNSSDGSHWSLSVPPRSMASGDLARLRWAGWTCFYINDYR</sequence>
<organism evidence="1 2">
    <name type="scientific">Scylla paramamosain</name>
    <name type="common">Mud crab</name>
    <dbReference type="NCBI Taxonomy" id="85552"/>
    <lineage>
        <taxon>Eukaryota</taxon>
        <taxon>Metazoa</taxon>
        <taxon>Ecdysozoa</taxon>
        <taxon>Arthropoda</taxon>
        <taxon>Crustacea</taxon>
        <taxon>Multicrustacea</taxon>
        <taxon>Malacostraca</taxon>
        <taxon>Eumalacostraca</taxon>
        <taxon>Eucarida</taxon>
        <taxon>Decapoda</taxon>
        <taxon>Pleocyemata</taxon>
        <taxon>Brachyura</taxon>
        <taxon>Eubrachyura</taxon>
        <taxon>Portunoidea</taxon>
        <taxon>Portunidae</taxon>
        <taxon>Portuninae</taxon>
        <taxon>Scylla</taxon>
    </lineage>
</organism>
<dbReference type="AlphaFoldDB" id="A0AAW0TZF2"/>
<accession>A0AAW0TZF2</accession>
<dbReference type="EMBL" id="JARAKH010000023">
    <property type="protein sequence ID" value="KAK8392061.1"/>
    <property type="molecule type" value="Genomic_DNA"/>
</dbReference>
<dbReference type="Proteomes" id="UP001487740">
    <property type="component" value="Unassembled WGS sequence"/>
</dbReference>
<dbReference type="InterPro" id="IPR032675">
    <property type="entry name" value="LRR_dom_sf"/>
</dbReference>
<evidence type="ECO:0000313" key="1">
    <source>
        <dbReference type="EMBL" id="KAK8392061.1"/>
    </source>
</evidence>
<dbReference type="SUPFAM" id="SSF52058">
    <property type="entry name" value="L domain-like"/>
    <property type="match status" value="1"/>
</dbReference>